<dbReference type="EMBL" id="KJ019109">
    <property type="protein sequence ID" value="AIX33870.1"/>
    <property type="molecule type" value="Genomic_DNA"/>
</dbReference>
<evidence type="ECO:0000313" key="4">
    <source>
        <dbReference type="EMBL" id="AIX18189.1"/>
    </source>
</evidence>
<dbReference type="KEGG" id="vg:24405251"/>
<gene>
    <name evidence="12" type="ORF">Syn7803C100_107</name>
    <name evidence="2" type="ORF">Syn7803C67_105</name>
    <name evidence="3" type="ORF">Syn7803C68_106</name>
    <name evidence="4" type="ORF">Syn7803C69_105</name>
    <name evidence="5" type="ORF">Syn7803C76_107</name>
    <name evidence="6" type="ORF">Syn7803C78_106</name>
    <name evidence="7" type="ORF">Syn7803C91_107</name>
    <name evidence="8" type="ORF">Syn7803C92_103</name>
    <name evidence="9" type="ORF">Syn7803US49_105</name>
    <name evidence="10" type="ORF">Syn7803US53_105</name>
    <name evidence="11" type="ORF">Syn7803US54_105</name>
</gene>
<evidence type="ECO:0000313" key="12">
    <source>
        <dbReference type="EMBL" id="AIX39408.1"/>
    </source>
</evidence>
<dbReference type="Proteomes" id="UP000185336">
    <property type="component" value="Segment"/>
</dbReference>
<dbReference type="Proteomes" id="UP000185340">
    <property type="component" value="Segment"/>
</dbReference>
<dbReference type="Proteomes" id="UP000185341">
    <property type="component" value="Segment"/>
</dbReference>
<evidence type="ECO:0000313" key="9">
    <source>
        <dbReference type="EMBL" id="AIX32591.1"/>
    </source>
</evidence>
<dbReference type="EMBL" id="KJ019042">
    <property type="protein sequence ID" value="AIX17757.1"/>
    <property type="molecule type" value="Genomic_DNA"/>
</dbReference>
<dbReference type="EMBL" id="KJ019044">
    <property type="protein sequence ID" value="AIX18189.1"/>
    <property type="molecule type" value="Genomic_DNA"/>
</dbReference>
<dbReference type="Proteomes" id="UP000185338">
    <property type="component" value="Segment"/>
</dbReference>
<name>A0A0E3EUQ6_9CAUD</name>
<dbReference type="EMBL" id="KJ019061">
    <property type="protein sequence ID" value="AIX22223.1"/>
    <property type="molecule type" value="Genomic_DNA"/>
</dbReference>
<evidence type="ECO:0000313" key="8">
    <source>
        <dbReference type="EMBL" id="AIX22223.1"/>
    </source>
</evidence>
<dbReference type="Proteomes" id="UP000185327">
    <property type="component" value="Segment"/>
</dbReference>
<evidence type="ECO:0000313" key="6">
    <source>
        <dbReference type="EMBL" id="AIX19781.1"/>
    </source>
</evidence>
<dbReference type="Proteomes" id="UP000033002">
    <property type="component" value="Segment"/>
</dbReference>
<keyword evidence="1" id="KW-0472">Membrane</keyword>
<keyword evidence="1" id="KW-0812">Transmembrane</keyword>
<evidence type="ECO:0000313" key="2">
    <source>
        <dbReference type="EMBL" id="AIX17757.1"/>
    </source>
</evidence>
<evidence type="ECO:0000313" key="5">
    <source>
        <dbReference type="EMBL" id="AIX19347.1"/>
    </source>
</evidence>
<dbReference type="EMBL" id="KJ019049">
    <property type="protein sequence ID" value="AIX19347.1"/>
    <property type="molecule type" value="Genomic_DNA"/>
</dbReference>
<dbReference type="Proteomes" id="UP000185337">
    <property type="component" value="Segment"/>
</dbReference>
<protein>
    <submittedName>
        <fullName evidence="2">Uncharacterized protein</fullName>
    </submittedName>
</protein>
<accession>A0A0E3EUQ6</accession>
<evidence type="ECO:0000313" key="7">
    <source>
        <dbReference type="EMBL" id="AIX22010.1"/>
    </source>
</evidence>
<reference evidence="13 14" key="1">
    <citation type="submission" date="2013-12" db="EMBL/GenBank/DDBJ databases">
        <title>Ecological redundancy of diverse viral populations within a natural community.</title>
        <authorList>
            <person name="Gregory A.C."/>
            <person name="LaButti K."/>
            <person name="Copeland A."/>
            <person name="Woyke T."/>
            <person name="Sullivan M.B."/>
        </authorList>
    </citation>
    <scope>NUCLEOTIDE SEQUENCE [LARGE SCALE GENOMIC DNA]</scope>
    <source>
        <strain evidence="12">Syn7803C100</strain>
        <strain evidence="2">Syn7803C67</strain>
        <strain evidence="3">Syn7803C68</strain>
        <strain evidence="4">Syn7803C69</strain>
        <strain evidence="5">Syn7803C76</strain>
        <strain evidence="6">Syn7803C78</strain>
        <strain evidence="7">Syn7803C91</strain>
        <strain evidence="8">Syn7803C92</strain>
        <strain evidence="9">Syn7803US49</strain>
        <strain evidence="10">Syn7803US53</strain>
        <strain evidence="11">Syn7803US54</strain>
    </source>
</reference>
<evidence type="ECO:0000256" key="1">
    <source>
        <dbReference type="SAM" id="Phobius"/>
    </source>
</evidence>
<proteinExistence type="predicted"/>
<evidence type="ECO:0000313" key="14">
    <source>
        <dbReference type="Proteomes" id="UP000185327"/>
    </source>
</evidence>
<dbReference type="EMBL" id="KJ019060">
    <property type="protein sequence ID" value="AIX22010.1"/>
    <property type="molecule type" value="Genomic_DNA"/>
</dbReference>
<feature type="transmembrane region" description="Helical" evidence="1">
    <location>
        <begin position="15"/>
        <end position="37"/>
    </location>
</feature>
<evidence type="ECO:0000313" key="13">
    <source>
        <dbReference type="Proteomes" id="UP000033002"/>
    </source>
</evidence>
<dbReference type="Proteomes" id="UP000185334">
    <property type="component" value="Segment"/>
</dbReference>
<evidence type="ECO:0000313" key="10">
    <source>
        <dbReference type="EMBL" id="AIX33655.1"/>
    </source>
</evidence>
<evidence type="ECO:0000313" key="11">
    <source>
        <dbReference type="EMBL" id="AIX33870.1"/>
    </source>
</evidence>
<dbReference type="Proteomes" id="UP000185329">
    <property type="component" value="Segment"/>
</dbReference>
<sequence>MNLLLRPLDNVADPVWSVIICVVLAVAGALFVVIYILREAFAELEDGSVDTTEQEELLQLPSDGDQSCS</sequence>
<dbReference type="GeneID" id="24405251"/>
<evidence type="ECO:0000313" key="15">
    <source>
        <dbReference type="Proteomes" id="UP000185338"/>
    </source>
</evidence>
<dbReference type="EMBL" id="KJ019134">
    <property type="protein sequence ID" value="AIX39408.1"/>
    <property type="molecule type" value="Genomic_DNA"/>
</dbReference>
<keyword evidence="1" id="KW-1133">Transmembrane helix</keyword>
<dbReference type="EMBL" id="KJ019104">
    <property type="protein sequence ID" value="AIX32591.1"/>
    <property type="molecule type" value="Genomic_DNA"/>
</dbReference>
<dbReference type="EMBL" id="KJ019043">
    <property type="protein sequence ID" value="AIX17974.1"/>
    <property type="molecule type" value="Genomic_DNA"/>
</dbReference>
<dbReference type="EMBL" id="KJ019051">
    <property type="protein sequence ID" value="AIX19781.1"/>
    <property type="molecule type" value="Genomic_DNA"/>
</dbReference>
<dbReference type="Proteomes" id="UP000185328">
    <property type="component" value="Segment"/>
</dbReference>
<dbReference type="Proteomes" id="UP000185342">
    <property type="component" value="Segment"/>
</dbReference>
<dbReference type="EMBL" id="KJ019108">
    <property type="protein sequence ID" value="AIX33655.1"/>
    <property type="molecule type" value="Genomic_DNA"/>
</dbReference>
<evidence type="ECO:0000313" key="3">
    <source>
        <dbReference type="EMBL" id="AIX17974.1"/>
    </source>
</evidence>
<organism evidence="2 15">
    <name type="scientific">Synechococcus phage ACG-2014b</name>
    <dbReference type="NCBI Taxonomy" id="1493508"/>
    <lineage>
        <taxon>Viruses</taxon>
        <taxon>Duplodnaviria</taxon>
        <taxon>Heunggongvirae</taxon>
        <taxon>Uroviricota</taxon>
        <taxon>Caudoviricetes</taxon>
        <taxon>Pantevenvirales</taxon>
        <taxon>Kyanoviridae</taxon>
        <taxon>Nereusvirus</taxon>
        <taxon>Nereusvirus tusconc4</taxon>
    </lineage>
</organism>
<dbReference type="RefSeq" id="YP_009140675.1">
    <property type="nucleotide sequence ID" value="NC_027130.1"/>
</dbReference>